<name>A0A8G2EZ27_9PROT</name>
<reference evidence="1 2" key="1">
    <citation type="submission" date="2016-10" db="EMBL/GenBank/DDBJ databases">
        <authorList>
            <person name="Varghese N."/>
            <person name="Submissions S."/>
        </authorList>
    </citation>
    <scope>NUCLEOTIDE SEQUENCE [LARGE SCALE GENOMIC DNA]</scope>
    <source>
        <strain evidence="1 2">DSM 18839</strain>
    </source>
</reference>
<protein>
    <recommendedName>
        <fullName evidence="3">DUF1476 domain-containing protein</fullName>
    </recommendedName>
</protein>
<gene>
    <name evidence="1" type="ORF">SAMN05660686_03223</name>
</gene>
<dbReference type="Pfam" id="PF07345">
    <property type="entry name" value="ATPaseInh_sub_z"/>
    <property type="match status" value="1"/>
</dbReference>
<dbReference type="Gene3D" id="1.10.790.20">
    <property type="entry name" value="Domain of unknown function DUF1476"/>
    <property type="match status" value="1"/>
</dbReference>
<evidence type="ECO:0000313" key="1">
    <source>
        <dbReference type="EMBL" id="SDG05244.1"/>
    </source>
</evidence>
<dbReference type="AlphaFoldDB" id="A0A8G2EZ27"/>
<keyword evidence="2" id="KW-1185">Reference proteome</keyword>
<dbReference type="OrthoDB" id="9810387at2"/>
<dbReference type="InterPro" id="IPR038293">
    <property type="entry name" value="ATPase_inh_sub_z_sf"/>
</dbReference>
<evidence type="ECO:0008006" key="3">
    <source>
        <dbReference type="Google" id="ProtNLM"/>
    </source>
</evidence>
<dbReference type="InterPro" id="IPR009945">
    <property type="entry name" value="ATPase_inh_sub_z"/>
</dbReference>
<dbReference type="EMBL" id="FNBW01000009">
    <property type="protein sequence ID" value="SDG05244.1"/>
    <property type="molecule type" value="Genomic_DNA"/>
</dbReference>
<dbReference type="PIRSF" id="PIRSF031780">
    <property type="entry name" value="UCP031780"/>
    <property type="match status" value="1"/>
</dbReference>
<comment type="caution">
    <text evidence="1">The sequence shown here is derived from an EMBL/GenBank/DDBJ whole genome shotgun (WGS) entry which is preliminary data.</text>
</comment>
<dbReference type="RefSeq" id="WP_028794222.1">
    <property type="nucleotide sequence ID" value="NZ_FNBW01000009.1"/>
</dbReference>
<evidence type="ECO:0000313" key="2">
    <source>
        <dbReference type="Proteomes" id="UP000198615"/>
    </source>
</evidence>
<dbReference type="Proteomes" id="UP000198615">
    <property type="component" value="Unassembled WGS sequence"/>
</dbReference>
<proteinExistence type="predicted"/>
<organism evidence="1 2">
    <name type="scientific">Thalassobaculum litoreum DSM 18839</name>
    <dbReference type="NCBI Taxonomy" id="1123362"/>
    <lineage>
        <taxon>Bacteria</taxon>
        <taxon>Pseudomonadati</taxon>
        <taxon>Pseudomonadota</taxon>
        <taxon>Alphaproteobacteria</taxon>
        <taxon>Rhodospirillales</taxon>
        <taxon>Thalassobaculaceae</taxon>
        <taxon>Thalassobaculum</taxon>
    </lineage>
</organism>
<sequence>MSGFDDREKAQENKSAHDAELLFKATARRNRMLGEWVADEFLGLTGDARAEFAKEVVAADFDRPGDSDVVEFVMAKVSAAGGELSEARLRHKMNELLVVATAQISAQS</sequence>
<accession>A0A8G2EZ27</accession>